<dbReference type="InterPro" id="IPR010148">
    <property type="entry name" value="CRISPR-assoc_prot_CT1975"/>
</dbReference>
<proteinExistence type="predicted"/>
<dbReference type="RefSeq" id="WP_274924385.1">
    <property type="nucleotide sequence ID" value="NZ_JAKELO010000002.1"/>
</dbReference>
<name>A0A9Q4PYD9_9EURY</name>
<keyword evidence="2" id="KW-1185">Reference proteome</keyword>
<evidence type="ECO:0000313" key="2">
    <source>
        <dbReference type="Proteomes" id="UP001143747"/>
    </source>
</evidence>
<dbReference type="AlphaFoldDB" id="A0A9Q4PYD9"/>
<reference evidence="1" key="1">
    <citation type="submission" date="2022-01" db="EMBL/GenBank/DDBJ databases">
        <title>Draft genome of Methanogenium marinum DSM 15558.</title>
        <authorList>
            <person name="Chen S.-C."/>
            <person name="You Y.-T."/>
        </authorList>
    </citation>
    <scope>NUCLEOTIDE SEQUENCE</scope>
    <source>
        <strain evidence="1">DSM 15558</strain>
    </source>
</reference>
<dbReference type="Proteomes" id="UP001143747">
    <property type="component" value="Unassembled WGS sequence"/>
</dbReference>
<organism evidence="1 2">
    <name type="scientific">Methanogenium marinum</name>
    <dbReference type="NCBI Taxonomy" id="348610"/>
    <lineage>
        <taxon>Archaea</taxon>
        <taxon>Methanobacteriati</taxon>
        <taxon>Methanobacteriota</taxon>
        <taxon>Stenosarchaea group</taxon>
        <taxon>Methanomicrobia</taxon>
        <taxon>Methanomicrobiales</taxon>
        <taxon>Methanomicrobiaceae</taxon>
        <taxon>Methanogenium</taxon>
    </lineage>
</organism>
<dbReference type="Pfam" id="PF09344">
    <property type="entry name" value="Cas_CT1975"/>
    <property type="match status" value="1"/>
</dbReference>
<protein>
    <submittedName>
        <fullName evidence="1">Type I-E CRISPR-associated protein Cas7/Cse4/CasC</fullName>
    </submittedName>
</protein>
<accession>A0A9Q4PYD9</accession>
<gene>
    <name evidence="1" type="primary">cas7e</name>
    <name evidence="1" type="ORF">L0665_03810</name>
</gene>
<comment type="caution">
    <text evidence="1">The sequence shown here is derived from an EMBL/GenBank/DDBJ whole genome shotgun (WGS) entry which is preliminary data.</text>
</comment>
<sequence length="366" mass="39765">MKRFTQIHMLVSYPPSNLNRDDLGRPKTARMGGKERLRISSQSLKRAWRTSDIFYESLAGNIGIRTKEMGEFAMKSFTTGIPFSALIDEKETAPKFTPVGEKKAQEWSENIAKVFGKPQSGDKSLKIEQLAHISPEEIRAIDELIQSCAANGTGPTDADLELLRSENSAVDIAMFGRMLASKPKFNCEAAVQVAHAITVHDCVVEDDYFTAVDDLNRGDESSGAGHVGQAEFGAGVFYQYICINNELLKENLGGDAELTSRAIKALVEAAAKVPPSGKQNSYASRAYASYILAETGDQQPRSLSAAFLNPVNKGDFLAHSIQGLKDTRNNMDAVYGACCDGFVEMNAFTGEGSLDGVLSFVADHND</sequence>
<evidence type="ECO:0000313" key="1">
    <source>
        <dbReference type="EMBL" id="MDE4907737.1"/>
    </source>
</evidence>
<dbReference type="EMBL" id="JAKELO010000002">
    <property type="protein sequence ID" value="MDE4907737.1"/>
    <property type="molecule type" value="Genomic_DNA"/>
</dbReference>
<dbReference type="NCBIfam" id="TIGR01869">
    <property type="entry name" value="casC_Cse4"/>
    <property type="match status" value="1"/>
</dbReference>